<name>A0ABR4PHR9_9HELO</name>
<feature type="compositionally biased region" description="Polar residues" evidence="6">
    <location>
        <begin position="123"/>
        <end position="136"/>
    </location>
</feature>
<comment type="caution">
    <text evidence="10">The sequence shown here is derived from an EMBL/GenBank/DDBJ whole genome shotgun (WGS) entry which is preliminary data.</text>
</comment>
<feature type="region of interest" description="Disordered" evidence="6">
    <location>
        <begin position="380"/>
        <end position="424"/>
    </location>
</feature>
<evidence type="ECO:0000256" key="6">
    <source>
        <dbReference type="SAM" id="MobiDB-lite"/>
    </source>
</evidence>
<evidence type="ECO:0000256" key="3">
    <source>
        <dbReference type="ARBA" id="ARBA00022692"/>
    </source>
</evidence>
<dbReference type="PROSITE" id="PS51380">
    <property type="entry name" value="EXS"/>
    <property type="match status" value="1"/>
</dbReference>
<proteinExistence type="inferred from homology"/>
<dbReference type="Pfam" id="PF03124">
    <property type="entry name" value="EXS"/>
    <property type="match status" value="1"/>
</dbReference>
<evidence type="ECO:0000313" key="10">
    <source>
        <dbReference type="EMBL" id="KAL3422881.1"/>
    </source>
</evidence>
<evidence type="ECO:0000313" key="11">
    <source>
        <dbReference type="Proteomes" id="UP001629113"/>
    </source>
</evidence>
<feature type="domain" description="SPX" evidence="9">
    <location>
        <begin position="1"/>
        <end position="480"/>
    </location>
</feature>
<evidence type="ECO:0000256" key="1">
    <source>
        <dbReference type="ARBA" id="ARBA00004141"/>
    </source>
</evidence>
<feature type="transmembrane region" description="Helical" evidence="7">
    <location>
        <begin position="540"/>
        <end position="561"/>
    </location>
</feature>
<dbReference type="PANTHER" id="PTHR10783:SF103">
    <property type="entry name" value="SOLUTE CARRIER FAMILY 53 MEMBER 1"/>
    <property type="match status" value="1"/>
</dbReference>
<feature type="compositionally biased region" description="Basic and acidic residues" evidence="6">
    <location>
        <begin position="100"/>
        <end position="112"/>
    </location>
</feature>
<evidence type="ECO:0000256" key="5">
    <source>
        <dbReference type="ARBA" id="ARBA00023136"/>
    </source>
</evidence>
<evidence type="ECO:0000256" key="4">
    <source>
        <dbReference type="ARBA" id="ARBA00022989"/>
    </source>
</evidence>
<feature type="compositionally biased region" description="Polar residues" evidence="6">
    <location>
        <begin position="998"/>
        <end position="1007"/>
    </location>
</feature>
<evidence type="ECO:0000259" key="9">
    <source>
        <dbReference type="PROSITE" id="PS51382"/>
    </source>
</evidence>
<dbReference type="PROSITE" id="PS51382">
    <property type="entry name" value="SPX"/>
    <property type="match status" value="1"/>
</dbReference>
<feature type="transmembrane region" description="Helical" evidence="7">
    <location>
        <begin position="709"/>
        <end position="728"/>
    </location>
</feature>
<feature type="region of interest" description="Disordered" evidence="6">
    <location>
        <begin position="36"/>
        <end position="151"/>
    </location>
</feature>
<keyword evidence="3 7" id="KW-0812">Transmembrane</keyword>
<feature type="transmembrane region" description="Helical" evidence="7">
    <location>
        <begin position="798"/>
        <end position="823"/>
    </location>
</feature>
<evidence type="ECO:0000259" key="8">
    <source>
        <dbReference type="PROSITE" id="PS51380"/>
    </source>
</evidence>
<evidence type="ECO:0000256" key="2">
    <source>
        <dbReference type="ARBA" id="ARBA00009665"/>
    </source>
</evidence>
<keyword evidence="4 7" id="KW-1133">Transmembrane helix</keyword>
<protein>
    <submittedName>
        <fullName evidence="10">EXS family protein</fullName>
    </submittedName>
</protein>
<dbReference type="Proteomes" id="UP001629113">
    <property type="component" value="Unassembled WGS sequence"/>
</dbReference>
<feature type="compositionally biased region" description="Basic and acidic residues" evidence="6">
    <location>
        <begin position="398"/>
        <end position="424"/>
    </location>
</feature>
<organism evidence="10 11">
    <name type="scientific">Phlyctema vagabunda</name>
    <dbReference type="NCBI Taxonomy" id="108571"/>
    <lineage>
        <taxon>Eukaryota</taxon>
        <taxon>Fungi</taxon>
        <taxon>Dikarya</taxon>
        <taxon>Ascomycota</taxon>
        <taxon>Pezizomycotina</taxon>
        <taxon>Leotiomycetes</taxon>
        <taxon>Helotiales</taxon>
        <taxon>Dermateaceae</taxon>
        <taxon>Phlyctema</taxon>
    </lineage>
</organism>
<dbReference type="EMBL" id="JBFCZG010000004">
    <property type="protein sequence ID" value="KAL3422881.1"/>
    <property type="molecule type" value="Genomic_DNA"/>
</dbReference>
<dbReference type="PANTHER" id="PTHR10783">
    <property type="entry name" value="XENOTROPIC AND POLYTROPIC RETROVIRUS RECEPTOR 1-RELATED"/>
    <property type="match status" value="1"/>
</dbReference>
<feature type="domain" description="EXS" evidence="8">
    <location>
        <begin position="732"/>
        <end position="926"/>
    </location>
</feature>
<accession>A0ABR4PHR9</accession>
<gene>
    <name evidence="10" type="ORF">PVAG01_04628</name>
</gene>
<dbReference type="InterPro" id="IPR004331">
    <property type="entry name" value="SPX_dom"/>
</dbReference>
<keyword evidence="5 7" id="KW-0472">Membrane</keyword>
<feature type="compositionally biased region" description="Polar residues" evidence="6">
    <location>
        <begin position="383"/>
        <end position="394"/>
    </location>
</feature>
<dbReference type="CDD" id="cd14475">
    <property type="entry name" value="SPX_SYG1_like"/>
    <property type="match status" value="1"/>
</dbReference>
<feature type="transmembrane region" description="Helical" evidence="7">
    <location>
        <begin position="767"/>
        <end position="786"/>
    </location>
</feature>
<keyword evidence="11" id="KW-1185">Reference proteome</keyword>
<dbReference type="Pfam" id="PF03105">
    <property type="entry name" value="SPX"/>
    <property type="match status" value="1"/>
</dbReference>
<comment type="subcellular location">
    <subcellularLocation>
        <location evidence="1">Membrane</location>
        <topology evidence="1">Multi-pass membrane protein</topology>
    </subcellularLocation>
</comment>
<feature type="transmembrane region" description="Helical" evidence="7">
    <location>
        <begin position="651"/>
        <end position="672"/>
    </location>
</feature>
<dbReference type="InterPro" id="IPR004342">
    <property type="entry name" value="EXS_C"/>
</dbReference>
<sequence length="1058" mass="121408">MKFAKELEQDLVPEWRVKYLDYKQGKKKVKIVARAVARATATPRVPPAPSLAPRDTSIYGSTSPFGPIGSSARRRQDGEVGEPGAPLRKSQSPLGPDSRIGNEEQGNKENRGLNDAVPITISKRPQSPDASDTQYGSFIPTPPKHKPHPFELPGPAVSTETPLQSPSRVIAQAENLSTSVPSKNRVEFPRRSSIGQSGNAYEVGHTTPPPTRSAFASLRPRKPPRSNTAEGQNVRPFMRRIFSVSTPLVRADAAKSDVDMAVMDQVRMRQKEFFWWMDKELEKVETFYKLKEDEAGERLTLLREQLHEMRNRRIEELADTQRDKATRDNGDRAILDFGGKKLKTSQSDENGLPVSRDQLNAWFDPIERIIGEAKAKTLGPRLGSNSRALQSMSVSPELKPKQTANDRGRTDSGRDYVRRNHEDDVPYRTAKRKLKLALQECYRSMELLKSYALLNRTAFRKINKKYDKAVDAHPPLRYMSEKVSRAWFVQSDILDGHIHAIEDLYARYFERGNHKIATGKLRGSRGRAGDRSGSAFRNGLLIGLGAVMMIQGIVYGAQLLWHPDPTIRVQTNYLLQIYAGYFFGLYLFCWFCLDCSIWSRNKINYAFVFEFDPRNKLEWQELSEFPSFIVLLLGFFVWLNFSRYGAPEMYLYYPVILAFVTVVIVFLPAPVLYHKSRRWFVYSHWRLLLAGLYPVEFRDFFLGDMYCSLTYSMANIELFFCLYATYWGNPPQCNSSHSRLLGFFTTLPSIWRGLQCVRRYYDTRDVFPHLVNCGKYIMSIMFYVTLSMYRIERSNGMLALFSTFAVINTIYSSIWDLLMDWSLLQPHAKKRYLRNVRGFKPTWWYYSAMLLDPILRCNWIFYAIYTHDLQHSSIVSFLVGFSEITRRGIWTLFRVENEHCSNVARFKASRDVPLPYSLDNESFESLAQQQSVHPEPEPEPVPSPQLSRHRSRTTGALEAQDSPSSSSLRRRPTMAQQLTMIVAQAHTKDFEKKRKPGSTKNETANKNQIDELDSDGRGSSDDDDDDEQDVIDMVHASLRDTKYLNCFPVLMFSSVQDI</sequence>
<reference evidence="10 11" key="1">
    <citation type="submission" date="2024-06" db="EMBL/GenBank/DDBJ databases">
        <title>Complete genome of Phlyctema vagabunda strain 19-DSS-EL-015.</title>
        <authorList>
            <person name="Fiorenzani C."/>
        </authorList>
    </citation>
    <scope>NUCLEOTIDE SEQUENCE [LARGE SCALE GENOMIC DNA]</scope>
    <source>
        <strain evidence="10 11">19-DSS-EL-015</strain>
    </source>
</reference>
<feature type="region of interest" description="Disordered" evidence="6">
    <location>
        <begin position="985"/>
        <end position="1029"/>
    </location>
</feature>
<feature type="transmembrane region" description="Helical" evidence="7">
    <location>
        <begin position="573"/>
        <end position="593"/>
    </location>
</feature>
<feature type="transmembrane region" description="Helical" evidence="7">
    <location>
        <begin position="622"/>
        <end position="639"/>
    </location>
</feature>
<feature type="region of interest" description="Disordered" evidence="6">
    <location>
        <begin position="925"/>
        <end position="972"/>
    </location>
</feature>
<feature type="region of interest" description="Disordered" evidence="6">
    <location>
        <begin position="190"/>
        <end position="231"/>
    </location>
</feature>
<evidence type="ECO:0000256" key="7">
    <source>
        <dbReference type="SAM" id="Phobius"/>
    </source>
</evidence>
<comment type="similarity">
    <text evidence="2">Belongs to the SYG1 (TC 2.A.94) family.</text>
</comment>